<accession>A0ABR2ZL82</accession>
<feature type="domain" description="SPX" evidence="3">
    <location>
        <begin position="1"/>
        <end position="256"/>
    </location>
</feature>
<evidence type="ECO:0000313" key="4">
    <source>
        <dbReference type="EMBL" id="KAL0062113.1"/>
    </source>
</evidence>
<evidence type="ECO:0000313" key="5">
    <source>
        <dbReference type="Proteomes" id="UP001437256"/>
    </source>
</evidence>
<feature type="region of interest" description="Disordered" evidence="2">
    <location>
        <begin position="215"/>
        <end position="241"/>
    </location>
</feature>
<dbReference type="EMBL" id="JBBXMP010000114">
    <property type="protein sequence ID" value="KAL0062113.1"/>
    <property type="molecule type" value="Genomic_DNA"/>
</dbReference>
<organism evidence="4 5">
    <name type="scientific">Marasmius tenuissimus</name>
    <dbReference type="NCBI Taxonomy" id="585030"/>
    <lineage>
        <taxon>Eukaryota</taxon>
        <taxon>Fungi</taxon>
        <taxon>Dikarya</taxon>
        <taxon>Basidiomycota</taxon>
        <taxon>Agaricomycotina</taxon>
        <taxon>Agaricomycetes</taxon>
        <taxon>Agaricomycetidae</taxon>
        <taxon>Agaricales</taxon>
        <taxon>Marasmiineae</taxon>
        <taxon>Marasmiaceae</taxon>
        <taxon>Marasmius</taxon>
    </lineage>
</organism>
<dbReference type="InterPro" id="IPR004331">
    <property type="entry name" value="SPX_dom"/>
</dbReference>
<dbReference type="CDD" id="cd14475">
    <property type="entry name" value="SPX_SYG1_like"/>
    <property type="match status" value="1"/>
</dbReference>
<proteinExistence type="predicted"/>
<evidence type="ECO:0000256" key="2">
    <source>
        <dbReference type="SAM" id="MobiDB-lite"/>
    </source>
</evidence>
<evidence type="ECO:0000256" key="1">
    <source>
        <dbReference type="SAM" id="Coils"/>
    </source>
</evidence>
<dbReference type="PROSITE" id="PS51382">
    <property type="entry name" value="SPX"/>
    <property type="match status" value="1"/>
</dbReference>
<feature type="region of interest" description="Disordered" evidence="2">
    <location>
        <begin position="49"/>
        <end position="94"/>
    </location>
</feature>
<dbReference type="Pfam" id="PF03105">
    <property type="entry name" value="SPX"/>
    <property type="match status" value="1"/>
</dbReference>
<keyword evidence="1" id="KW-0175">Coiled coil</keyword>
<reference evidence="4 5" key="1">
    <citation type="submission" date="2024-05" db="EMBL/GenBank/DDBJ databases">
        <title>A draft genome resource for the thread blight pathogen Marasmius tenuissimus strain MS-2.</title>
        <authorList>
            <person name="Yulfo-Soto G.E."/>
            <person name="Baruah I.K."/>
            <person name="Amoako-Attah I."/>
            <person name="Bukari Y."/>
            <person name="Meinhardt L.W."/>
            <person name="Bailey B.A."/>
            <person name="Cohen S.P."/>
        </authorList>
    </citation>
    <scope>NUCLEOTIDE SEQUENCE [LARGE SCALE GENOMIC DNA]</scope>
    <source>
        <strain evidence="4 5">MS-2</strain>
    </source>
</reference>
<feature type="compositionally biased region" description="Polar residues" evidence="2">
    <location>
        <begin position="72"/>
        <end position="81"/>
    </location>
</feature>
<gene>
    <name evidence="4" type="primary">SYG1</name>
    <name evidence="4" type="ORF">AAF712_011040</name>
</gene>
<dbReference type="Proteomes" id="UP001437256">
    <property type="component" value="Unassembled WGS sequence"/>
</dbReference>
<feature type="coiled-coil region" evidence="1">
    <location>
        <begin position="163"/>
        <end position="193"/>
    </location>
</feature>
<keyword evidence="5" id="KW-1185">Reference proteome</keyword>
<protein>
    <submittedName>
        <fullName evidence="4">Xenotropic and polytropic retrovirus receptor 1</fullName>
    </submittedName>
</protein>
<keyword evidence="4" id="KW-0675">Receptor</keyword>
<name>A0ABR2ZL82_9AGAR</name>
<dbReference type="PANTHER" id="PTHR10783">
    <property type="entry name" value="XENOTROPIC AND POLYTROPIC RETROVIRUS RECEPTOR 1-RELATED"/>
    <property type="match status" value="1"/>
</dbReference>
<evidence type="ECO:0000259" key="3">
    <source>
        <dbReference type="PROSITE" id="PS51382"/>
    </source>
</evidence>
<sequence>MKFARYLEDTQTPEWKRAYIDYRGLKKRITKIRTEDENDQWKTSIVTSPVQQDLGGPSNPVLHFEGRPSDASADSASNLRSRVQAPDKPIQDGIGRTRETLRRSLTARFKSRRMGSTLSVHRGGQEPMPLSTLHTVLTPEQKKFFEALDVQLAKIEQFYVAREKELRERSTLLQSQLNELRQHRETFHSAQERRAREWARFKLDPLAAILPTPLAKRKGKDVSRDSSISPPRQSFDPDEYHTAKKRLKKAVVEHYR</sequence>
<dbReference type="PANTHER" id="PTHR10783:SF103">
    <property type="entry name" value="SOLUTE CARRIER FAMILY 53 MEMBER 1"/>
    <property type="match status" value="1"/>
</dbReference>
<comment type="caution">
    <text evidence="4">The sequence shown here is derived from an EMBL/GenBank/DDBJ whole genome shotgun (WGS) entry which is preliminary data.</text>
</comment>